<evidence type="ECO:0000313" key="8">
    <source>
        <dbReference type="EMBL" id="RFP62418.1"/>
    </source>
</evidence>
<dbReference type="InterPro" id="IPR007341">
    <property type="entry name" value="Transgly_assoc"/>
</dbReference>
<comment type="subcellular location">
    <subcellularLocation>
        <location evidence="1">Cell membrane</location>
        <topology evidence="1">Multi-pass membrane protein</topology>
    </subcellularLocation>
</comment>
<evidence type="ECO:0000256" key="6">
    <source>
        <dbReference type="ARBA" id="ARBA00023136"/>
    </source>
</evidence>
<evidence type="ECO:0000256" key="4">
    <source>
        <dbReference type="ARBA" id="ARBA00022692"/>
    </source>
</evidence>
<dbReference type="RefSeq" id="WP_117201238.1">
    <property type="nucleotide sequence ID" value="NZ_JBHTBK010000005.1"/>
</dbReference>
<name>A0A372DS62_9GAMM</name>
<evidence type="ECO:0000256" key="7">
    <source>
        <dbReference type="SAM" id="Phobius"/>
    </source>
</evidence>
<keyword evidence="3" id="KW-1003">Cell membrane</keyword>
<keyword evidence="9" id="KW-1185">Reference proteome</keyword>
<dbReference type="GO" id="GO:0005886">
    <property type="term" value="C:plasma membrane"/>
    <property type="evidence" value="ECO:0007669"/>
    <property type="project" value="UniProtKB-SubCell"/>
</dbReference>
<dbReference type="Pfam" id="PF04226">
    <property type="entry name" value="Transgly_assoc"/>
    <property type="match status" value="1"/>
</dbReference>
<evidence type="ECO:0000256" key="1">
    <source>
        <dbReference type="ARBA" id="ARBA00004651"/>
    </source>
</evidence>
<evidence type="ECO:0000256" key="2">
    <source>
        <dbReference type="ARBA" id="ARBA00011006"/>
    </source>
</evidence>
<accession>A0A372DS62</accession>
<reference evidence="8 9" key="1">
    <citation type="submission" date="2018-08" db="EMBL/GenBank/DDBJ databases">
        <title>Lysobacter weifangensis sp. nov., a new member of the family 'Xanthomonadaceae', isolated from soil in a farmland.</title>
        <authorList>
            <person name="Zhao H."/>
        </authorList>
    </citation>
    <scope>NUCLEOTIDE SEQUENCE [LARGE SCALE GENOMIC DNA]</scope>
    <source>
        <strain evidence="8 9">WF-2</strain>
    </source>
</reference>
<organism evidence="8 9">
    <name type="scientific">Cognatiluteimonas weifangensis</name>
    <dbReference type="NCBI Taxonomy" id="2303539"/>
    <lineage>
        <taxon>Bacteria</taxon>
        <taxon>Pseudomonadati</taxon>
        <taxon>Pseudomonadota</taxon>
        <taxon>Gammaproteobacteria</taxon>
        <taxon>Lysobacterales</taxon>
        <taxon>Lysobacteraceae</taxon>
        <taxon>Cognatiluteimonas</taxon>
    </lineage>
</organism>
<proteinExistence type="inferred from homology"/>
<keyword evidence="4 7" id="KW-0812">Transmembrane</keyword>
<feature type="transmembrane region" description="Helical" evidence="7">
    <location>
        <begin position="29"/>
        <end position="52"/>
    </location>
</feature>
<feature type="transmembrane region" description="Helical" evidence="7">
    <location>
        <begin position="58"/>
        <end position="78"/>
    </location>
</feature>
<gene>
    <name evidence="8" type="ORF">D0Y53_00935</name>
</gene>
<evidence type="ECO:0000256" key="3">
    <source>
        <dbReference type="ARBA" id="ARBA00022475"/>
    </source>
</evidence>
<dbReference type="Proteomes" id="UP000262917">
    <property type="component" value="Unassembled WGS sequence"/>
</dbReference>
<dbReference type="EMBL" id="QVPD01000001">
    <property type="protein sequence ID" value="RFP62418.1"/>
    <property type="molecule type" value="Genomic_DNA"/>
</dbReference>
<dbReference type="PANTHER" id="PTHR33884:SF3">
    <property type="entry name" value="UPF0410 PROTEIN YMGE"/>
    <property type="match status" value="1"/>
</dbReference>
<dbReference type="AlphaFoldDB" id="A0A372DS62"/>
<dbReference type="PANTHER" id="PTHR33884">
    <property type="entry name" value="UPF0410 PROTEIN YMGE"/>
    <property type="match status" value="1"/>
</dbReference>
<sequence length="87" mass="9137">MFEGILGYIVGGAVIGILARLFKPGADPLGWIMTIVLGIAGALAGNYLAGMFGVGATWQVWALAVGCAIVLLFLYELLRRKKPVATT</sequence>
<comment type="similarity">
    <text evidence="2">Belongs to the UPF0410 family.</text>
</comment>
<dbReference type="OrthoDB" id="9811343at2"/>
<evidence type="ECO:0000256" key="5">
    <source>
        <dbReference type="ARBA" id="ARBA00022989"/>
    </source>
</evidence>
<keyword evidence="5 7" id="KW-1133">Transmembrane helix</keyword>
<protein>
    <submittedName>
        <fullName evidence="8">GlsB/YeaQ/YmgE family stress response membrane protein</fullName>
    </submittedName>
</protein>
<feature type="transmembrane region" description="Helical" evidence="7">
    <location>
        <begin position="6"/>
        <end position="22"/>
    </location>
</feature>
<comment type="caution">
    <text evidence="8">The sequence shown here is derived from an EMBL/GenBank/DDBJ whole genome shotgun (WGS) entry which is preliminary data.</text>
</comment>
<keyword evidence="6 7" id="KW-0472">Membrane</keyword>
<evidence type="ECO:0000313" key="9">
    <source>
        <dbReference type="Proteomes" id="UP000262917"/>
    </source>
</evidence>